<name>A0ABS9Q1B9_9MICO</name>
<dbReference type="InterPro" id="IPR020843">
    <property type="entry name" value="ER"/>
</dbReference>
<dbReference type="Pfam" id="PF00107">
    <property type="entry name" value="ADH_zinc_N"/>
    <property type="match status" value="1"/>
</dbReference>
<evidence type="ECO:0000313" key="3">
    <source>
        <dbReference type="EMBL" id="MCG7321549.1"/>
    </source>
</evidence>
<dbReference type="Pfam" id="PF08240">
    <property type="entry name" value="ADH_N"/>
    <property type="match status" value="1"/>
</dbReference>
<dbReference type="InterPro" id="IPR013154">
    <property type="entry name" value="ADH-like_N"/>
</dbReference>
<dbReference type="InterPro" id="IPR013149">
    <property type="entry name" value="ADH-like_C"/>
</dbReference>
<keyword evidence="1" id="KW-0521">NADP</keyword>
<dbReference type="InterPro" id="IPR051603">
    <property type="entry name" value="Zinc-ADH_QOR/CCCR"/>
</dbReference>
<evidence type="ECO:0000259" key="2">
    <source>
        <dbReference type="SMART" id="SM00829"/>
    </source>
</evidence>
<dbReference type="Proteomes" id="UP001521931">
    <property type="component" value="Unassembled WGS sequence"/>
</dbReference>
<evidence type="ECO:0000256" key="1">
    <source>
        <dbReference type="ARBA" id="ARBA00022857"/>
    </source>
</evidence>
<protein>
    <submittedName>
        <fullName evidence="3">NADPH:quinone reductase</fullName>
    </submittedName>
</protein>
<dbReference type="SUPFAM" id="SSF50129">
    <property type="entry name" value="GroES-like"/>
    <property type="match status" value="1"/>
</dbReference>
<dbReference type="RefSeq" id="WP_239263290.1">
    <property type="nucleotide sequence ID" value="NZ_DAMCTM010000009.1"/>
</dbReference>
<accession>A0ABS9Q1B9</accession>
<organism evidence="3 4">
    <name type="scientific">Arsenicicoccus bolidensis</name>
    <dbReference type="NCBI Taxonomy" id="229480"/>
    <lineage>
        <taxon>Bacteria</taxon>
        <taxon>Bacillati</taxon>
        <taxon>Actinomycetota</taxon>
        <taxon>Actinomycetes</taxon>
        <taxon>Micrococcales</taxon>
        <taxon>Intrasporangiaceae</taxon>
        <taxon>Arsenicicoccus</taxon>
    </lineage>
</organism>
<dbReference type="Gene3D" id="3.40.50.720">
    <property type="entry name" value="NAD(P)-binding Rossmann-like Domain"/>
    <property type="match status" value="1"/>
</dbReference>
<dbReference type="SMART" id="SM00829">
    <property type="entry name" value="PKS_ER"/>
    <property type="match status" value="1"/>
</dbReference>
<dbReference type="InterPro" id="IPR036291">
    <property type="entry name" value="NAD(P)-bd_dom_sf"/>
</dbReference>
<proteinExistence type="predicted"/>
<dbReference type="EMBL" id="JAKRCV010000014">
    <property type="protein sequence ID" value="MCG7321549.1"/>
    <property type="molecule type" value="Genomic_DNA"/>
</dbReference>
<reference evidence="3 4" key="1">
    <citation type="submission" date="2022-02" db="EMBL/GenBank/DDBJ databases">
        <title>Uncovering new skin microbiome diversity through culturing and metagenomics.</title>
        <authorList>
            <person name="Conlan S."/>
            <person name="Deming C."/>
            <person name="Nisc Comparative Sequencing Program N."/>
            <person name="Segre J.A."/>
        </authorList>
    </citation>
    <scope>NUCLEOTIDE SEQUENCE [LARGE SCALE GENOMIC DNA]</scope>
    <source>
        <strain evidence="3 4">ACRQZ</strain>
    </source>
</reference>
<dbReference type="CDD" id="cd08253">
    <property type="entry name" value="zeta_crystallin"/>
    <property type="match status" value="1"/>
</dbReference>
<dbReference type="Gene3D" id="3.90.180.10">
    <property type="entry name" value="Medium-chain alcohol dehydrogenases, catalytic domain"/>
    <property type="match status" value="1"/>
</dbReference>
<evidence type="ECO:0000313" key="4">
    <source>
        <dbReference type="Proteomes" id="UP001521931"/>
    </source>
</evidence>
<dbReference type="InterPro" id="IPR011032">
    <property type="entry name" value="GroES-like_sf"/>
</dbReference>
<gene>
    <name evidence="3" type="ORF">MHL29_06520</name>
</gene>
<dbReference type="PANTHER" id="PTHR44154:SF1">
    <property type="entry name" value="QUINONE OXIDOREDUCTASE"/>
    <property type="match status" value="1"/>
</dbReference>
<comment type="caution">
    <text evidence="3">The sequence shown here is derived from an EMBL/GenBank/DDBJ whole genome shotgun (WGS) entry which is preliminary data.</text>
</comment>
<dbReference type="SUPFAM" id="SSF51735">
    <property type="entry name" value="NAD(P)-binding Rossmann-fold domains"/>
    <property type="match status" value="1"/>
</dbReference>
<sequence length="306" mass="31671">MGELRDPEPGPGEVRVRVRLSGVNPGDTKKRLAWTGAAMPCPRVIPHSDGSGVVDAVGPGVDPARVGRRVWVHGAQSYRANGTAATYVVLPQHLAVDLPDEVSDELGACLGIPGITAHRSVYGDGPVAGQVVLVHGVLGAVSRIAAQLARRGGATVIGSVRRSADLNAALDVVDHAVALDDDPASAIRAIAPEGVDCVVEVAFSANVALDAEVLRQGGVVAAYGTVEAEPRIPFWPMLFDNLTIRLLGSDDFPPEARADAVRELTAAAAAGALTIPVARPLPLERIAAAHDLVDAGSRERILVDLG</sequence>
<keyword evidence="4" id="KW-1185">Reference proteome</keyword>
<feature type="domain" description="Enoyl reductase (ER)" evidence="2">
    <location>
        <begin position="2"/>
        <end position="303"/>
    </location>
</feature>
<dbReference type="PANTHER" id="PTHR44154">
    <property type="entry name" value="QUINONE OXIDOREDUCTASE"/>
    <property type="match status" value="1"/>
</dbReference>